<feature type="compositionally biased region" description="Low complexity" evidence="4">
    <location>
        <begin position="123"/>
        <end position="132"/>
    </location>
</feature>
<feature type="compositionally biased region" description="Low complexity" evidence="4">
    <location>
        <begin position="79"/>
        <end position="91"/>
    </location>
</feature>
<proteinExistence type="predicted"/>
<dbReference type="PANTHER" id="PTHR46040:SF3">
    <property type="entry name" value="HIGH MOBILITY GROUP PROTEIN 2"/>
    <property type="match status" value="1"/>
</dbReference>
<feature type="region of interest" description="Disordered" evidence="4">
    <location>
        <begin position="507"/>
        <end position="566"/>
    </location>
</feature>
<evidence type="ECO:0000313" key="7">
    <source>
        <dbReference type="Proteomes" id="UP001244341"/>
    </source>
</evidence>
<gene>
    <name evidence="6" type="ORF">OEZ85_014021</name>
</gene>
<keyword evidence="2 3" id="KW-0539">Nucleus</keyword>
<dbReference type="InterPro" id="IPR036910">
    <property type="entry name" value="HMG_box_dom_sf"/>
</dbReference>
<dbReference type="PROSITE" id="PS50118">
    <property type="entry name" value="HMG_BOX_2"/>
    <property type="match status" value="1"/>
</dbReference>
<dbReference type="InterPro" id="IPR051965">
    <property type="entry name" value="ChromReg_NeuronalGeneExpr"/>
</dbReference>
<name>A0ABY8U6M8_TETOB</name>
<feature type="region of interest" description="Disordered" evidence="4">
    <location>
        <begin position="59"/>
        <end position="304"/>
    </location>
</feature>
<feature type="compositionally biased region" description="Low complexity" evidence="4">
    <location>
        <begin position="231"/>
        <end position="243"/>
    </location>
</feature>
<reference evidence="6 7" key="1">
    <citation type="submission" date="2023-05" db="EMBL/GenBank/DDBJ databases">
        <title>A 100% complete, gapless, phased diploid assembly of the Scenedesmus obliquus UTEX 3031 genome.</title>
        <authorList>
            <person name="Biondi T.C."/>
            <person name="Hanschen E.R."/>
            <person name="Kwon T."/>
            <person name="Eng W."/>
            <person name="Kruse C.P.S."/>
            <person name="Koehler S.I."/>
            <person name="Kunde Y."/>
            <person name="Gleasner C.D."/>
            <person name="You Mak K.T."/>
            <person name="Polle J."/>
            <person name="Hovde B.T."/>
            <person name="Starkenburg S.R."/>
        </authorList>
    </citation>
    <scope>NUCLEOTIDE SEQUENCE [LARGE SCALE GENOMIC DNA]</scope>
    <source>
        <strain evidence="6 7">DOE0152z</strain>
    </source>
</reference>
<feature type="domain" description="HMG box" evidence="5">
    <location>
        <begin position="305"/>
        <end position="373"/>
    </location>
</feature>
<keyword evidence="1 3" id="KW-0238">DNA-binding</keyword>
<dbReference type="EMBL" id="CP126215">
    <property type="protein sequence ID" value="WIA17128.1"/>
    <property type="molecule type" value="Genomic_DNA"/>
</dbReference>
<keyword evidence="7" id="KW-1185">Reference proteome</keyword>
<protein>
    <recommendedName>
        <fullName evidence="5">HMG box domain-containing protein</fullName>
    </recommendedName>
</protein>
<feature type="compositionally biased region" description="Basic and acidic residues" evidence="4">
    <location>
        <begin position="406"/>
        <end position="447"/>
    </location>
</feature>
<dbReference type="Gene3D" id="1.10.30.10">
    <property type="entry name" value="High mobility group box domain"/>
    <property type="match status" value="1"/>
</dbReference>
<dbReference type="Proteomes" id="UP001244341">
    <property type="component" value="Chromosome 8b"/>
</dbReference>
<sequence length="742" mass="77182">MSQLDTNFEDIDADLDALLNQDEAMEDAPASQPPAKVIEAPAAVIEPPADIPMLEAAEEAETAAAPKAHQVTADDLQEPAKPASGGPAKPAIGSKKRQLTVPSVTMPPGGKRPTLKVQQASTAPAKPANVSVPAPPAAAPSEPITATTTEAAAAAAAAEESEVSSPAKPPKPSSPAAAAKPAEEAAAAAAAADEDEEVTAAAEVMSSLGELTEQLAGAASDAEEEAEGVSPKKAAAPAAPAAPARKKKALTVAAAPAAGAAAASSTPAGPKASKPSKPDKEPKEKKEKAAAAAAGGEAEGPVGKLPTAKSAYMLFADDKRTQVKADHPELSFGELGRKLGELWKALSEEDKTAYNDRAAAEKVRVAAEIAAMDQGLVAQLKAAKGKKGKKDGKAAAEEEAAAAPAEKSEKKEKKEKRSEKQTEKDTAKAEKKAEKAAAKKAEKEKAAWESGGKKMHHRQLFVQTRAEHPAADIAGINTIISQAWEALTAEGREQFCKQAAEEAEADKALKAKRAPKAATSEAGSSKAAGRAGKRGRKAAASGDEQESSGEDAAADDGEESDREDVDWSEHPAAGVFAHSTGSDGRQLLMVRRAGCGLDDYGTVDARQVKRARIEGGAADLPVPPEMVEEYDQFVHRFWAAVRARTSRNELDLEGLEEGSPLEMCYLLGKLQEPGQILDAYDKECKGKDKKDFIIRCPGLKLSMVVQRLLDQERAQLQQLARKVQGCSSLEEAHAAAAGLVVE</sequence>
<evidence type="ECO:0000313" key="6">
    <source>
        <dbReference type="EMBL" id="WIA17128.1"/>
    </source>
</evidence>
<feature type="compositionally biased region" description="Basic and acidic residues" evidence="4">
    <location>
        <begin position="276"/>
        <end position="289"/>
    </location>
</feature>
<feature type="compositionally biased region" description="Low complexity" evidence="4">
    <location>
        <begin position="516"/>
        <end position="530"/>
    </location>
</feature>
<feature type="compositionally biased region" description="Low complexity" evidence="4">
    <location>
        <begin position="290"/>
        <end position="304"/>
    </location>
</feature>
<dbReference type="InterPro" id="IPR009071">
    <property type="entry name" value="HMG_box_dom"/>
</dbReference>
<evidence type="ECO:0000256" key="1">
    <source>
        <dbReference type="ARBA" id="ARBA00023125"/>
    </source>
</evidence>
<evidence type="ECO:0000256" key="3">
    <source>
        <dbReference type="PROSITE-ProRule" id="PRU00267"/>
    </source>
</evidence>
<dbReference type="PANTHER" id="PTHR46040">
    <property type="entry name" value="HIGH MOBILITY GROUP PROTEIN 2"/>
    <property type="match status" value="1"/>
</dbReference>
<feature type="DNA-binding region" description="HMG box" evidence="3">
    <location>
        <begin position="305"/>
        <end position="373"/>
    </location>
</feature>
<evidence type="ECO:0000259" key="5">
    <source>
        <dbReference type="PROSITE" id="PS50118"/>
    </source>
</evidence>
<feature type="compositionally biased region" description="Acidic residues" evidence="4">
    <location>
        <begin position="543"/>
        <end position="566"/>
    </location>
</feature>
<feature type="compositionally biased region" description="Low complexity" evidence="4">
    <location>
        <begin position="139"/>
        <end position="166"/>
    </location>
</feature>
<dbReference type="Pfam" id="PF00505">
    <property type="entry name" value="HMG_box"/>
    <property type="match status" value="1"/>
</dbReference>
<evidence type="ECO:0000256" key="2">
    <source>
        <dbReference type="ARBA" id="ARBA00023242"/>
    </source>
</evidence>
<accession>A0ABY8U6M8</accession>
<organism evidence="6 7">
    <name type="scientific">Tetradesmus obliquus</name>
    <name type="common">Green alga</name>
    <name type="synonym">Acutodesmus obliquus</name>
    <dbReference type="NCBI Taxonomy" id="3088"/>
    <lineage>
        <taxon>Eukaryota</taxon>
        <taxon>Viridiplantae</taxon>
        <taxon>Chlorophyta</taxon>
        <taxon>core chlorophytes</taxon>
        <taxon>Chlorophyceae</taxon>
        <taxon>CS clade</taxon>
        <taxon>Sphaeropleales</taxon>
        <taxon>Scenedesmaceae</taxon>
        <taxon>Tetradesmus</taxon>
    </lineage>
</organism>
<dbReference type="PRINTS" id="PR00886">
    <property type="entry name" value="HIGHMOBLTY12"/>
</dbReference>
<dbReference type="SMART" id="SM00398">
    <property type="entry name" value="HMG"/>
    <property type="match status" value="1"/>
</dbReference>
<feature type="compositionally biased region" description="Low complexity" evidence="4">
    <location>
        <begin position="250"/>
        <end position="275"/>
    </location>
</feature>
<evidence type="ECO:0000256" key="4">
    <source>
        <dbReference type="SAM" id="MobiDB-lite"/>
    </source>
</evidence>
<feature type="compositionally biased region" description="Low complexity" evidence="4">
    <location>
        <begin position="174"/>
        <end position="191"/>
    </location>
</feature>
<feature type="region of interest" description="Disordered" evidence="4">
    <location>
        <begin position="383"/>
        <end position="456"/>
    </location>
</feature>
<dbReference type="SUPFAM" id="SSF47095">
    <property type="entry name" value="HMG-box"/>
    <property type="match status" value="1"/>
</dbReference>